<dbReference type="Proteomes" id="UP000024635">
    <property type="component" value="Unassembled WGS sequence"/>
</dbReference>
<comment type="caution">
    <text evidence="1">The sequence shown here is derived from an EMBL/GenBank/DDBJ whole genome shotgun (WGS) entry which is preliminary data.</text>
</comment>
<protein>
    <submittedName>
        <fullName evidence="1">Uncharacterized protein</fullName>
    </submittedName>
</protein>
<sequence>MPQNPVDGLEHTYHTKSIALTAAADTKMAMPASMSTAVSPQVGGYSLCPTYHCGLLAAGYTVGDSTQK</sequence>
<evidence type="ECO:0000313" key="2">
    <source>
        <dbReference type="Proteomes" id="UP000024635"/>
    </source>
</evidence>
<dbReference type="OrthoDB" id="2339771at2759"/>
<dbReference type="EMBL" id="JARK01001447">
    <property type="protein sequence ID" value="EYC00981.1"/>
    <property type="molecule type" value="Genomic_DNA"/>
</dbReference>
<accession>A0A016TE67</accession>
<name>A0A016TE67_9BILA</name>
<evidence type="ECO:0000313" key="1">
    <source>
        <dbReference type="EMBL" id="EYC00981.1"/>
    </source>
</evidence>
<gene>
    <name evidence="1" type="primary">Acey_s0111.g229</name>
    <name evidence="1" type="ORF">Y032_0111g229</name>
</gene>
<organism evidence="1 2">
    <name type="scientific">Ancylostoma ceylanicum</name>
    <dbReference type="NCBI Taxonomy" id="53326"/>
    <lineage>
        <taxon>Eukaryota</taxon>
        <taxon>Metazoa</taxon>
        <taxon>Ecdysozoa</taxon>
        <taxon>Nematoda</taxon>
        <taxon>Chromadorea</taxon>
        <taxon>Rhabditida</taxon>
        <taxon>Rhabditina</taxon>
        <taxon>Rhabditomorpha</taxon>
        <taxon>Strongyloidea</taxon>
        <taxon>Ancylostomatidae</taxon>
        <taxon>Ancylostomatinae</taxon>
        <taxon>Ancylostoma</taxon>
    </lineage>
</organism>
<keyword evidence="2" id="KW-1185">Reference proteome</keyword>
<reference evidence="2" key="1">
    <citation type="journal article" date="2015" name="Nat. Genet.">
        <title>The genome and transcriptome of the zoonotic hookworm Ancylostoma ceylanicum identify infection-specific gene families.</title>
        <authorList>
            <person name="Schwarz E.M."/>
            <person name="Hu Y."/>
            <person name="Antoshechkin I."/>
            <person name="Miller M.M."/>
            <person name="Sternberg P.W."/>
            <person name="Aroian R.V."/>
        </authorList>
    </citation>
    <scope>NUCLEOTIDE SEQUENCE</scope>
    <source>
        <strain evidence="2">HY135</strain>
    </source>
</reference>
<proteinExistence type="predicted"/>
<dbReference type="AlphaFoldDB" id="A0A016TE67"/>